<name>A0AAE7WSP6_9CAUD</name>
<sequence>MGDIIYEWVHDLEGNESQNLPILPPDIYAYVRDAVTGARTPINFEGRTELQRQDKKVIGVVYWSNRANLISWTGVERFRFTLYVVRAAHKSNEQHEEAQVCTN</sequence>
<evidence type="ECO:0000313" key="2">
    <source>
        <dbReference type="Proteomes" id="UP000827609"/>
    </source>
</evidence>
<keyword evidence="2" id="KW-1185">Reference proteome</keyword>
<reference evidence="1" key="1">
    <citation type="submission" date="2021-06" db="EMBL/GenBank/DDBJ databases">
        <title>Complete genome sequence of Erwinia phage pEa_SNUABM_7.</title>
        <authorList>
            <person name="Kim S.G."/>
            <person name="Park S.C."/>
        </authorList>
    </citation>
    <scope>NUCLEOTIDE SEQUENCE</scope>
</reference>
<gene>
    <name evidence="1" type="ORF">pEaSNUABM7_00267</name>
</gene>
<dbReference type="EMBL" id="MZ475896">
    <property type="protein sequence ID" value="QYW04935.1"/>
    <property type="molecule type" value="Genomic_DNA"/>
</dbReference>
<evidence type="ECO:0000313" key="1">
    <source>
        <dbReference type="EMBL" id="QYW04935.1"/>
    </source>
</evidence>
<organism evidence="1 2">
    <name type="scientific">Erwinia phage pEa_SNUABM_7</name>
    <dbReference type="NCBI Taxonomy" id="2866695"/>
    <lineage>
        <taxon>Viruses</taxon>
        <taxon>Duplodnaviria</taxon>
        <taxon>Heunggongvirae</taxon>
        <taxon>Uroviricota</taxon>
        <taxon>Caudoviricetes</taxon>
        <taxon>Snuvirus</taxon>
        <taxon>Snuvirus SNUABM7</taxon>
    </lineage>
</organism>
<accession>A0AAE7WSP6</accession>
<dbReference type="Proteomes" id="UP000827609">
    <property type="component" value="Segment"/>
</dbReference>
<proteinExistence type="predicted"/>
<protein>
    <submittedName>
        <fullName evidence="1">Uncharacterized protein</fullName>
    </submittedName>
</protein>